<protein>
    <submittedName>
        <fullName evidence="1">HAD family hydrolase</fullName>
        <ecNumber evidence="1">3.-.-.-</ecNumber>
    </submittedName>
</protein>
<dbReference type="PANTHER" id="PTHR43434">
    <property type="entry name" value="PHOSPHOGLYCOLATE PHOSPHATASE"/>
    <property type="match status" value="1"/>
</dbReference>
<dbReference type="Gene3D" id="1.10.150.240">
    <property type="entry name" value="Putative phosphatase, domain 2"/>
    <property type="match status" value="1"/>
</dbReference>
<organism evidence="1 2">
    <name type="scientific">Nocardioides taihuensis</name>
    <dbReference type="NCBI Taxonomy" id="1835606"/>
    <lineage>
        <taxon>Bacteria</taxon>
        <taxon>Bacillati</taxon>
        <taxon>Actinomycetota</taxon>
        <taxon>Actinomycetes</taxon>
        <taxon>Propionibacteriales</taxon>
        <taxon>Nocardioidaceae</taxon>
        <taxon>Nocardioides</taxon>
    </lineage>
</organism>
<dbReference type="EMBL" id="JBHSKD010000004">
    <property type="protein sequence ID" value="MFC5176158.1"/>
    <property type="molecule type" value="Genomic_DNA"/>
</dbReference>
<keyword evidence="2" id="KW-1185">Reference proteome</keyword>
<dbReference type="InterPro" id="IPR036412">
    <property type="entry name" value="HAD-like_sf"/>
</dbReference>
<sequence>MNALDVAVLDIDGTLLDSNYHHAIAWSRAFREHAVPVPVWRVHRALGMGGDRLVAAVAGDEVEAQVGDSVREQWEHEYDAIIGETGLFTGAGRLLQGLRDRGLRVVLASSAIPRHAQHALDLLEAEEVADAWTTAEDAEESKPAPDLLDEAVARVGGGPAVMIGDAVWDVRSAAARHIPTIGLRCGGTGPDELLRAGAVAIFDDPADLCSRLDEALRRAVSGMADRVPGTPG</sequence>
<dbReference type="SUPFAM" id="SSF56784">
    <property type="entry name" value="HAD-like"/>
    <property type="match status" value="1"/>
</dbReference>
<name>A0ABW0BG46_9ACTN</name>
<reference evidence="2" key="1">
    <citation type="journal article" date="2019" name="Int. J. Syst. Evol. Microbiol.">
        <title>The Global Catalogue of Microorganisms (GCM) 10K type strain sequencing project: providing services to taxonomists for standard genome sequencing and annotation.</title>
        <authorList>
            <consortium name="The Broad Institute Genomics Platform"/>
            <consortium name="The Broad Institute Genome Sequencing Center for Infectious Disease"/>
            <person name="Wu L."/>
            <person name="Ma J."/>
        </authorList>
    </citation>
    <scope>NUCLEOTIDE SEQUENCE [LARGE SCALE GENOMIC DNA]</scope>
    <source>
        <strain evidence="2">DFY41</strain>
    </source>
</reference>
<dbReference type="PANTHER" id="PTHR43434:SF16">
    <property type="entry name" value="BLL8046 PROTEIN"/>
    <property type="match status" value="1"/>
</dbReference>
<evidence type="ECO:0000313" key="2">
    <source>
        <dbReference type="Proteomes" id="UP001596087"/>
    </source>
</evidence>
<dbReference type="SFLD" id="SFLDG01129">
    <property type="entry name" value="C1.5:_HAD__Beta-PGM__Phosphata"/>
    <property type="match status" value="1"/>
</dbReference>
<proteinExistence type="predicted"/>
<gene>
    <name evidence="1" type="ORF">ACFPGP_05700</name>
</gene>
<dbReference type="InterPro" id="IPR023214">
    <property type="entry name" value="HAD_sf"/>
</dbReference>
<keyword evidence="1" id="KW-0378">Hydrolase</keyword>
<dbReference type="EC" id="3.-.-.-" evidence="1"/>
<evidence type="ECO:0000313" key="1">
    <source>
        <dbReference type="EMBL" id="MFC5176158.1"/>
    </source>
</evidence>
<dbReference type="SFLD" id="SFLDS00003">
    <property type="entry name" value="Haloacid_Dehalogenase"/>
    <property type="match status" value="1"/>
</dbReference>
<dbReference type="Proteomes" id="UP001596087">
    <property type="component" value="Unassembled WGS sequence"/>
</dbReference>
<dbReference type="InterPro" id="IPR050155">
    <property type="entry name" value="HAD-like_hydrolase_sf"/>
</dbReference>
<dbReference type="Pfam" id="PF00702">
    <property type="entry name" value="Hydrolase"/>
    <property type="match status" value="1"/>
</dbReference>
<dbReference type="RefSeq" id="WP_378588050.1">
    <property type="nucleotide sequence ID" value="NZ_JBHSKD010000004.1"/>
</dbReference>
<dbReference type="InterPro" id="IPR023198">
    <property type="entry name" value="PGP-like_dom2"/>
</dbReference>
<dbReference type="GO" id="GO:0016787">
    <property type="term" value="F:hydrolase activity"/>
    <property type="evidence" value="ECO:0007669"/>
    <property type="project" value="UniProtKB-KW"/>
</dbReference>
<comment type="caution">
    <text evidence="1">The sequence shown here is derived from an EMBL/GenBank/DDBJ whole genome shotgun (WGS) entry which is preliminary data.</text>
</comment>
<dbReference type="Gene3D" id="3.40.50.1000">
    <property type="entry name" value="HAD superfamily/HAD-like"/>
    <property type="match status" value="1"/>
</dbReference>
<accession>A0ABW0BG46</accession>